<dbReference type="RefSeq" id="WP_184717548.1">
    <property type="nucleotide sequence ID" value="NZ_JACHJP010000004.1"/>
</dbReference>
<gene>
    <name evidence="2" type="ORF">FHS44_004485</name>
</gene>
<dbReference type="EMBL" id="JACHJP010000004">
    <property type="protein sequence ID" value="MBB4917377.1"/>
    <property type="molecule type" value="Genomic_DNA"/>
</dbReference>
<evidence type="ECO:0000256" key="1">
    <source>
        <dbReference type="SAM" id="MobiDB-lite"/>
    </source>
</evidence>
<name>A0A7W7QPH9_9ACTN</name>
<keyword evidence="3" id="KW-1185">Reference proteome</keyword>
<organism evidence="2 3">
    <name type="scientific">Streptosporangium saharense</name>
    <dbReference type="NCBI Taxonomy" id="1706840"/>
    <lineage>
        <taxon>Bacteria</taxon>
        <taxon>Bacillati</taxon>
        <taxon>Actinomycetota</taxon>
        <taxon>Actinomycetes</taxon>
        <taxon>Streptosporangiales</taxon>
        <taxon>Streptosporangiaceae</taxon>
        <taxon>Streptosporangium</taxon>
    </lineage>
</organism>
<comment type="caution">
    <text evidence="2">The sequence shown here is derived from an EMBL/GenBank/DDBJ whole genome shotgun (WGS) entry which is preliminary data.</text>
</comment>
<protein>
    <submittedName>
        <fullName evidence="2">Uncharacterized protein</fullName>
    </submittedName>
</protein>
<dbReference type="AlphaFoldDB" id="A0A7W7QPH9"/>
<evidence type="ECO:0000313" key="2">
    <source>
        <dbReference type="EMBL" id="MBB4917377.1"/>
    </source>
</evidence>
<sequence length="106" mass="11165">MSYGFEISRGTLEQESSRMRTHGEDYAAAVRRLRERGLGGSSWGDNGLLAMFVRSYSEASVVGLDALTGLSQVIDGTGGAMGTVVANTEVAEQASMPYGQAGQAWA</sequence>
<feature type="region of interest" description="Disordered" evidence="1">
    <location>
        <begin position="1"/>
        <end position="21"/>
    </location>
</feature>
<dbReference type="Proteomes" id="UP000552644">
    <property type="component" value="Unassembled WGS sequence"/>
</dbReference>
<evidence type="ECO:0000313" key="3">
    <source>
        <dbReference type="Proteomes" id="UP000552644"/>
    </source>
</evidence>
<proteinExistence type="predicted"/>
<accession>A0A7W7QPH9</accession>
<reference evidence="2 3" key="1">
    <citation type="submission" date="2020-08" db="EMBL/GenBank/DDBJ databases">
        <title>Genomic Encyclopedia of Type Strains, Phase III (KMG-III): the genomes of soil and plant-associated and newly described type strains.</title>
        <authorList>
            <person name="Whitman W."/>
        </authorList>
    </citation>
    <scope>NUCLEOTIDE SEQUENCE [LARGE SCALE GENOMIC DNA]</scope>
    <source>
        <strain evidence="2 3">CECT 8840</strain>
    </source>
</reference>